<comment type="cofactor">
    <cofactor evidence="2">
        <name>a divalent metal cation</name>
        <dbReference type="ChEBI" id="CHEBI:60240"/>
    </cofactor>
</comment>
<proteinExistence type="inferred from homology"/>
<dbReference type="Gene3D" id="3.60.21.10">
    <property type="match status" value="1"/>
</dbReference>
<dbReference type="InterPro" id="IPR029052">
    <property type="entry name" value="Metallo-depent_PP-like"/>
</dbReference>
<keyword evidence="2" id="KW-0479">Metal-binding</keyword>
<evidence type="ECO:0000259" key="3">
    <source>
        <dbReference type="Pfam" id="PF12850"/>
    </source>
</evidence>
<comment type="similarity">
    <text evidence="1 2">Belongs to the metallophosphoesterase superfamily. YfcE family.</text>
</comment>
<protein>
    <recommendedName>
        <fullName evidence="2">Phosphoesterase</fullName>
        <ecNumber evidence="2">3.1.4.-</ecNumber>
    </recommendedName>
</protein>
<dbReference type="EC" id="3.1.4.-" evidence="2"/>
<dbReference type="InterPro" id="IPR041802">
    <property type="entry name" value="MPP_YfcE"/>
</dbReference>
<dbReference type="NCBIfam" id="TIGR00040">
    <property type="entry name" value="yfcE"/>
    <property type="match status" value="1"/>
</dbReference>
<feature type="domain" description="Calcineurin-like phosphoesterase" evidence="3">
    <location>
        <begin position="1"/>
        <end position="141"/>
    </location>
</feature>
<dbReference type="Pfam" id="PF12850">
    <property type="entry name" value="Metallophos_2"/>
    <property type="match status" value="1"/>
</dbReference>
<reference evidence="4 5" key="1">
    <citation type="submission" date="2023-01" db="EMBL/GenBank/DDBJ databases">
        <title>Sporosarcina sp. nov., isolated from Korean tranditional fermented seafood 'Jeotgal'.</title>
        <authorList>
            <person name="Yang A.-I."/>
        </authorList>
    </citation>
    <scope>NUCLEOTIDE SEQUENCE [LARGE SCALE GENOMIC DNA]</scope>
    <source>
        <strain evidence="4 5">B2O-1</strain>
    </source>
</reference>
<dbReference type="PANTHER" id="PTHR11124">
    <property type="entry name" value="VACUOLAR SORTING PROTEIN VPS29"/>
    <property type="match status" value="1"/>
</dbReference>
<dbReference type="Proteomes" id="UP001303532">
    <property type="component" value="Chromosome"/>
</dbReference>
<dbReference type="CDD" id="cd00841">
    <property type="entry name" value="MPP_YfcE"/>
    <property type="match status" value="1"/>
</dbReference>
<evidence type="ECO:0000256" key="2">
    <source>
        <dbReference type="RuleBase" id="RU362039"/>
    </source>
</evidence>
<gene>
    <name evidence="4" type="ORF">PGH26_09345</name>
</gene>
<evidence type="ECO:0000313" key="5">
    <source>
        <dbReference type="Proteomes" id="UP001303532"/>
    </source>
</evidence>
<sequence length="167" mass="18185">MKLIVMSDSHGDQETIQSIRDRETGADGYFHCGDSELAADAGILQGIEIVQGNCDWNGTFPESATTELGNQKIVMVHGHQHGVKESLMQLKYAAEQVNANIVLFGHSHLYGAELQDGVLYVNPGSTLLPRDGRVATYAVIEQGDSLMVTFRSPETGEAVEKVFFTTN</sequence>
<keyword evidence="5" id="KW-1185">Reference proteome</keyword>
<dbReference type="RefSeq" id="WP_323690809.1">
    <property type="nucleotide sequence ID" value="NZ_CP116341.1"/>
</dbReference>
<accession>A0ABZ0KW90</accession>
<name>A0ABZ0KW90_9BACL</name>
<dbReference type="InterPro" id="IPR000979">
    <property type="entry name" value="Phosphodiesterase_MJ0936/Vps29"/>
</dbReference>
<organism evidence="4 5">
    <name type="scientific">Sporosarcina jeotgali</name>
    <dbReference type="NCBI Taxonomy" id="3020056"/>
    <lineage>
        <taxon>Bacteria</taxon>
        <taxon>Bacillati</taxon>
        <taxon>Bacillota</taxon>
        <taxon>Bacilli</taxon>
        <taxon>Bacillales</taxon>
        <taxon>Caryophanaceae</taxon>
        <taxon>Sporosarcina</taxon>
    </lineage>
</organism>
<evidence type="ECO:0000256" key="1">
    <source>
        <dbReference type="ARBA" id="ARBA00008950"/>
    </source>
</evidence>
<dbReference type="InterPro" id="IPR024654">
    <property type="entry name" value="Calcineurin-like_PHP_lpxH"/>
</dbReference>
<dbReference type="EMBL" id="CP116341">
    <property type="protein sequence ID" value="WOV83134.1"/>
    <property type="molecule type" value="Genomic_DNA"/>
</dbReference>
<evidence type="ECO:0000313" key="4">
    <source>
        <dbReference type="EMBL" id="WOV83134.1"/>
    </source>
</evidence>
<dbReference type="SUPFAM" id="SSF56300">
    <property type="entry name" value="Metallo-dependent phosphatases"/>
    <property type="match status" value="1"/>
</dbReference>